<keyword evidence="8" id="KW-0614">Plasmid</keyword>
<feature type="transmembrane region" description="Helical" evidence="5">
    <location>
        <begin position="12"/>
        <end position="33"/>
    </location>
</feature>
<dbReference type="CDD" id="cd06225">
    <property type="entry name" value="HAMP"/>
    <property type="match status" value="1"/>
</dbReference>
<dbReference type="GO" id="GO:0007165">
    <property type="term" value="P:signal transduction"/>
    <property type="evidence" value="ECO:0007669"/>
    <property type="project" value="UniProtKB-KW"/>
</dbReference>
<dbReference type="PRINTS" id="PR00260">
    <property type="entry name" value="CHEMTRNSDUCR"/>
</dbReference>
<keyword evidence="1" id="KW-0145">Chemotaxis</keyword>
<dbReference type="Pfam" id="PF00015">
    <property type="entry name" value="MCPsignal"/>
    <property type="match status" value="1"/>
</dbReference>
<keyword evidence="9" id="KW-1185">Reference proteome</keyword>
<gene>
    <name evidence="8" type="ORF">FLP30_14005</name>
</gene>
<dbReference type="GO" id="GO:0006935">
    <property type="term" value="P:chemotaxis"/>
    <property type="evidence" value="ECO:0007669"/>
    <property type="project" value="UniProtKB-KW"/>
</dbReference>
<dbReference type="PANTHER" id="PTHR43531:SF11">
    <property type="entry name" value="METHYL-ACCEPTING CHEMOTAXIS PROTEIN 3"/>
    <property type="match status" value="1"/>
</dbReference>
<evidence type="ECO:0000256" key="4">
    <source>
        <dbReference type="SAM" id="Coils"/>
    </source>
</evidence>
<keyword evidence="5" id="KW-1133">Transmembrane helix</keyword>
<feature type="coiled-coil region" evidence="4">
    <location>
        <begin position="392"/>
        <end position="419"/>
    </location>
</feature>
<dbReference type="SUPFAM" id="SSF58104">
    <property type="entry name" value="Methyl-accepting chemotaxis protein (MCP) signaling domain"/>
    <property type="match status" value="1"/>
</dbReference>
<evidence type="ECO:0000313" key="8">
    <source>
        <dbReference type="EMBL" id="QEO18971.1"/>
    </source>
</evidence>
<reference evidence="8 9" key="1">
    <citation type="submission" date="2019-09" db="EMBL/GenBank/DDBJ databases">
        <title>Genome sequencing of strain KACC 21233.</title>
        <authorList>
            <person name="Heo J."/>
            <person name="Kim S.-J."/>
            <person name="Kim J.-S."/>
            <person name="Hong S.-B."/>
            <person name="Kwon S.-W."/>
        </authorList>
    </citation>
    <scope>NUCLEOTIDE SEQUENCE [LARGE SCALE GENOMIC DNA]</scope>
    <source>
        <strain evidence="8 9">KACC 21233</strain>
        <plasmid evidence="8 9">unnamed2</plasmid>
    </source>
</reference>
<dbReference type="Gene3D" id="6.10.340.10">
    <property type="match status" value="1"/>
</dbReference>
<dbReference type="Proteomes" id="UP000324536">
    <property type="component" value="Plasmid unnamed2"/>
</dbReference>
<evidence type="ECO:0000256" key="3">
    <source>
        <dbReference type="PROSITE-ProRule" id="PRU00284"/>
    </source>
</evidence>
<dbReference type="Pfam" id="PF00672">
    <property type="entry name" value="HAMP"/>
    <property type="match status" value="1"/>
</dbReference>
<dbReference type="OrthoDB" id="7218049at2"/>
<feature type="domain" description="Methyl-accepting transducer" evidence="6">
    <location>
        <begin position="477"/>
        <end position="706"/>
    </location>
</feature>
<keyword evidence="4" id="KW-0175">Coiled coil</keyword>
<dbReference type="CDD" id="cd11386">
    <property type="entry name" value="MCP_signal"/>
    <property type="match status" value="1"/>
</dbReference>
<dbReference type="InterPro" id="IPR051310">
    <property type="entry name" value="MCP_chemotaxis"/>
</dbReference>
<organism evidence="8 9">
    <name type="scientific">Acetobacter vaccinii</name>
    <dbReference type="NCBI Taxonomy" id="2592655"/>
    <lineage>
        <taxon>Bacteria</taxon>
        <taxon>Pseudomonadati</taxon>
        <taxon>Pseudomonadota</taxon>
        <taxon>Alphaproteobacteria</taxon>
        <taxon>Acetobacterales</taxon>
        <taxon>Acetobacteraceae</taxon>
        <taxon>Acetobacter</taxon>
    </lineage>
</organism>
<feature type="domain" description="HAMP" evidence="7">
    <location>
        <begin position="420"/>
        <end position="472"/>
    </location>
</feature>
<protein>
    <submittedName>
        <fullName evidence="8">Methyl-accepting chemotaxis protein</fullName>
    </submittedName>
</protein>
<keyword evidence="5" id="KW-0812">Transmembrane</keyword>
<dbReference type="InterPro" id="IPR004090">
    <property type="entry name" value="Chemotax_Me-accpt_rcpt"/>
</dbReference>
<name>A0A5C1YSB3_9PROT</name>
<dbReference type="SMART" id="SM00304">
    <property type="entry name" value="HAMP"/>
    <property type="match status" value="2"/>
</dbReference>
<sequence length="732" mass="78610">MKFGASLGIRTRLFLAIGVMCLFSTSVVMLIGVKEMSSSELEGSRQLFVETLASNADTIAQSIGGVTQETSMLAASVSGLIATHTIDRDALGEMVAHAIEMKRTNVVGHALAFEPNALDGRDANYTAHKYADSTGRFVPYFFFKPDGTTGMNKLIMTPEAGTGSWYDQPLHDNKTVVTAPYIYPVNGKDVLMTTISVPVRRAGKAIGMVTTDLQLTSLNSAIASLKPLGTGTVGLIGTGNIWVANSNAALVGKPVDAETAAFIAGKDSSGRFINGADGAAWFEAARFISIPDTDAKWVVTGMVPRATLVQKAGVTRNRMLLGAILSFALTMACIWFQAHSLSKPIRQMTRRMRGLADGDIQSPVTGLDRGDEIGDMAKAVEVFRDNAQERLRLEADIKASQAQQEQERLSRERKAAKDAADIKFAVDSLASALARLADGDVSYQIHDTFVSGLDDVRNDFNNSTEQLQATLREVARNARSIAVGSDEIKAAVDDLARRTEQQAANTEETAAALEQITTTVKNSTSRALEAGERIHLAQSSAEKSRQNMIRTVDAMREIEKSSTEISNIITVINEIAFQTNILALNAGIEAARAGNAGLGFAVVAQEVRDLAQRSADAAKGIRTIISTSIQQIGNGVQLVNSSNQELDSIVADVQEINQHMSSIVQASEEQSTSLQQINIAMGQVDQDTQKNVAMAEEITATTHTLASGGAALIRMLERFRLENEASARRALR</sequence>
<dbReference type="KEGG" id="acek:FLP30_14005"/>
<feature type="coiled-coil region" evidence="4">
    <location>
        <begin position="453"/>
        <end position="516"/>
    </location>
</feature>
<dbReference type="GO" id="GO:0004888">
    <property type="term" value="F:transmembrane signaling receptor activity"/>
    <property type="evidence" value="ECO:0007669"/>
    <property type="project" value="InterPro"/>
</dbReference>
<comment type="similarity">
    <text evidence="2">Belongs to the methyl-accepting chemotaxis (MCP) protein family.</text>
</comment>
<dbReference type="RefSeq" id="WP_149280612.1">
    <property type="nucleotide sequence ID" value="NZ_CP043508.1"/>
</dbReference>
<evidence type="ECO:0000256" key="1">
    <source>
        <dbReference type="ARBA" id="ARBA00022500"/>
    </source>
</evidence>
<keyword evidence="5" id="KW-0472">Membrane</keyword>
<dbReference type="PROSITE" id="PS50111">
    <property type="entry name" value="CHEMOTAXIS_TRANSDUC_2"/>
    <property type="match status" value="1"/>
</dbReference>
<dbReference type="AlphaFoldDB" id="A0A5C1YSB3"/>
<dbReference type="InterPro" id="IPR003660">
    <property type="entry name" value="HAMP_dom"/>
</dbReference>
<keyword evidence="3" id="KW-0807">Transducer</keyword>
<dbReference type="Gene3D" id="3.30.450.20">
    <property type="entry name" value="PAS domain"/>
    <property type="match status" value="1"/>
</dbReference>
<geneLocation type="plasmid" evidence="8">
    <name>unnamed2</name>
</geneLocation>
<dbReference type="PANTHER" id="PTHR43531">
    <property type="entry name" value="PROTEIN ICFG"/>
    <property type="match status" value="1"/>
</dbReference>
<dbReference type="InterPro" id="IPR004089">
    <property type="entry name" value="MCPsignal_dom"/>
</dbReference>
<feature type="domain" description="HAMP" evidence="7">
    <location>
        <begin position="339"/>
        <end position="392"/>
    </location>
</feature>
<dbReference type="CDD" id="cd12913">
    <property type="entry name" value="PDC1_MCP_like"/>
    <property type="match status" value="1"/>
</dbReference>
<evidence type="ECO:0000259" key="7">
    <source>
        <dbReference type="PROSITE" id="PS50885"/>
    </source>
</evidence>
<dbReference type="EMBL" id="CP043508">
    <property type="protein sequence ID" value="QEO18971.1"/>
    <property type="molecule type" value="Genomic_DNA"/>
</dbReference>
<dbReference type="Pfam" id="PF22673">
    <property type="entry name" value="MCP-like_PDC_1"/>
    <property type="match status" value="1"/>
</dbReference>
<dbReference type="SMART" id="SM00283">
    <property type="entry name" value="MA"/>
    <property type="match status" value="1"/>
</dbReference>
<evidence type="ECO:0000256" key="5">
    <source>
        <dbReference type="SAM" id="Phobius"/>
    </source>
</evidence>
<accession>A0A5C1YSB3</accession>
<evidence type="ECO:0000259" key="6">
    <source>
        <dbReference type="PROSITE" id="PS50111"/>
    </source>
</evidence>
<evidence type="ECO:0000313" key="9">
    <source>
        <dbReference type="Proteomes" id="UP000324536"/>
    </source>
</evidence>
<dbReference type="Gene3D" id="1.10.287.950">
    <property type="entry name" value="Methyl-accepting chemotaxis protein"/>
    <property type="match status" value="1"/>
</dbReference>
<dbReference type="GO" id="GO:0016020">
    <property type="term" value="C:membrane"/>
    <property type="evidence" value="ECO:0007669"/>
    <property type="project" value="InterPro"/>
</dbReference>
<proteinExistence type="inferred from homology"/>
<dbReference type="PROSITE" id="PS50885">
    <property type="entry name" value="HAMP"/>
    <property type="match status" value="2"/>
</dbReference>
<evidence type="ECO:0000256" key="2">
    <source>
        <dbReference type="ARBA" id="ARBA00029447"/>
    </source>
</evidence>